<evidence type="ECO:0000256" key="1">
    <source>
        <dbReference type="SAM" id="MobiDB-lite"/>
    </source>
</evidence>
<reference evidence="2 3" key="1">
    <citation type="submission" date="2023-08" db="EMBL/GenBank/DDBJ databases">
        <title>Genome sequencing of plant associated microbes to promote plant fitness in Sorghum bicolor and Oryza sativa.</title>
        <authorList>
            <person name="Coleman-Derr D."/>
        </authorList>
    </citation>
    <scope>NUCLEOTIDE SEQUENCE [LARGE SCALE GENOMIC DNA]</scope>
    <source>
        <strain evidence="2 3">SLBN-33</strain>
    </source>
</reference>
<dbReference type="AlphaFoldDB" id="A0ABD5CRG6"/>
<proteinExistence type="predicted"/>
<dbReference type="Proteomes" id="UP001245184">
    <property type="component" value="Unassembled WGS sequence"/>
</dbReference>
<organism evidence="2 3">
    <name type="scientific">Paraburkholderia graminis</name>
    <dbReference type="NCBI Taxonomy" id="60548"/>
    <lineage>
        <taxon>Bacteria</taxon>
        <taxon>Pseudomonadati</taxon>
        <taxon>Pseudomonadota</taxon>
        <taxon>Betaproteobacteria</taxon>
        <taxon>Burkholderiales</taxon>
        <taxon>Burkholderiaceae</taxon>
        <taxon>Paraburkholderia</taxon>
    </lineage>
</organism>
<protein>
    <submittedName>
        <fullName evidence="2">Uncharacterized protein</fullName>
    </submittedName>
</protein>
<dbReference type="EMBL" id="JAVIZN010000002">
    <property type="protein sequence ID" value="MDR6207852.1"/>
    <property type="molecule type" value="Genomic_DNA"/>
</dbReference>
<gene>
    <name evidence="2" type="ORF">QF025_006572</name>
</gene>
<evidence type="ECO:0000313" key="2">
    <source>
        <dbReference type="EMBL" id="MDR6207852.1"/>
    </source>
</evidence>
<accession>A0ABD5CRG6</accession>
<feature type="region of interest" description="Disordered" evidence="1">
    <location>
        <begin position="1"/>
        <end position="26"/>
    </location>
</feature>
<name>A0ABD5CRG6_9BURK</name>
<comment type="caution">
    <text evidence="2">The sequence shown here is derived from an EMBL/GenBank/DDBJ whole genome shotgun (WGS) entry which is preliminary data.</text>
</comment>
<evidence type="ECO:0000313" key="3">
    <source>
        <dbReference type="Proteomes" id="UP001245184"/>
    </source>
</evidence>
<sequence>MSRHGVKTARQQGCIRAHAPRGSRGTPVIQREIARASLLNVASVVMTGRFAAAC</sequence>